<feature type="transmembrane region" description="Helical" evidence="7">
    <location>
        <begin position="178"/>
        <end position="198"/>
    </location>
</feature>
<dbReference type="PANTHER" id="PTHR43163:SF6">
    <property type="entry name" value="DIPEPTIDE TRANSPORT SYSTEM PERMEASE PROTEIN DPPB-RELATED"/>
    <property type="match status" value="1"/>
</dbReference>
<dbReference type="Pfam" id="PF00528">
    <property type="entry name" value="BPD_transp_1"/>
    <property type="match status" value="1"/>
</dbReference>
<reference evidence="9 10" key="1">
    <citation type="submission" date="2014-02" db="EMBL/GenBank/DDBJ databases">
        <title>Draft genome sequence of Lysinibacillus manganicus DSM 26584T.</title>
        <authorList>
            <person name="Zhang F."/>
            <person name="Wang G."/>
            <person name="Zhang L."/>
        </authorList>
    </citation>
    <scope>NUCLEOTIDE SEQUENCE [LARGE SCALE GENOMIC DNA]</scope>
    <source>
        <strain evidence="9 10">DSM 26584</strain>
    </source>
</reference>
<dbReference type="Proteomes" id="UP000030416">
    <property type="component" value="Unassembled WGS sequence"/>
</dbReference>
<evidence type="ECO:0000256" key="2">
    <source>
        <dbReference type="ARBA" id="ARBA00022448"/>
    </source>
</evidence>
<dbReference type="Gene3D" id="1.10.3720.10">
    <property type="entry name" value="MetI-like"/>
    <property type="match status" value="1"/>
</dbReference>
<feature type="transmembrane region" description="Helical" evidence="7">
    <location>
        <begin position="282"/>
        <end position="308"/>
    </location>
</feature>
<dbReference type="EMBL" id="JPVN01000004">
    <property type="protein sequence ID" value="KGR79693.1"/>
    <property type="molecule type" value="Genomic_DNA"/>
</dbReference>
<dbReference type="AlphaFoldDB" id="A0A0A3IA62"/>
<evidence type="ECO:0000256" key="4">
    <source>
        <dbReference type="ARBA" id="ARBA00022692"/>
    </source>
</evidence>
<comment type="subcellular location">
    <subcellularLocation>
        <location evidence="1 7">Cell membrane</location>
        <topology evidence="1 7">Multi-pass membrane protein</topology>
    </subcellularLocation>
</comment>
<organism evidence="9 10">
    <name type="scientific">Ureibacillus manganicus DSM 26584</name>
    <dbReference type="NCBI Taxonomy" id="1384049"/>
    <lineage>
        <taxon>Bacteria</taxon>
        <taxon>Bacillati</taxon>
        <taxon>Bacillota</taxon>
        <taxon>Bacilli</taxon>
        <taxon>Bacillales</taxon>
        <taxon>Caryophanaceae</taxon>
        <taxon>Ureibacillus</taxon>
    </lineage>
</organism>
<keyword evidence="3" id="KW-1003">Cell membrane</keyword>
<dbReference type="GO" id="GO:0005886">
    <property type="term" value="C:plasma membrane"/>
    <property type="evidence" value="ECO:0007669"/>
    <property type="project" value="UniProtKB-SubCell"/>
</dbReference>
<dbReference type="eggNOG" id="COG0601">
    <property type="taxonomic scope" value="Bacteria"/>
</dbReference>
<comment type="caution">
    <text evidence="9">The sequence shown here is derived from an EMBL/GenBank/DDBJ whole genome shotgun (WGS) entry which is preliminary data.</text>
</comment>
<gene>
    <name evidence="9" type="ORF">CD29_03960</name>
</gene>
<feature type="transmembrane region" description="Helical" evidence="7">
    <location>
        <begin position="134"/>
        <end position="158"/>
    </location>
</feature>
<dbReference type="CDD" id="cd06261">
    <property type="entry name" value="TM_PBP2"/>
    <property type="match status" value="1"/>
</dbReference>
<dbReference type="PANTHER" id="PTHR43163">
    <property type="entry name" value="DIPEPTIDE TRANSPORT SYSTEM PERMEASE PROTEIN DPPB-RELATED"/>
    <property type="match status" value="1"/>
</dbReference>
<keyword evidence="4 7" id="KW-0812">Transmembrane</keyword>
<feature type="domain" description="ABC transmembrane type-1" evidence="8">
    <location>
        <begin position="98"/>
        <end position="301"/>
    </location>
</feature>
<dbReference type="RefSeq" id="WP_036183050.1">
    <property type="nucleotide sequence ID" value="NZ_AVDA01000004.1"/>
</dbReference>
<dbReference type="PROSITE" id="PS50928">
    <property type="entry name" value="ABC_TM1"/>
    <property type="match status" value="1"/>
</dbReference>
<feature type="transmembrane region" description="Helical" evidence="7">
    <location>
        <begin position="236"/>
        <end position="262"/>
    </location>
</feature>
<evidence type="ECO:0000259" key="8">
    <source>
        <dbReference type="PROSITE" id="PS50928"/>
    </source>
</evidence>
<feature type="transmembrane region" description="Helical" evidence="7">
    <location>
        <begin position="102"/>
        <end position="122"/>
    </location>
</feature>
<keyword evidence="2 7" id="KW-0813">Transport</keyword>
<evidence type="ECO:0000256" key="5">
    <source>
        <dbReference type="ARBA" id="ARBA00022989"/>
    </source>
</evidence>
<name>A0A0A3IA62_9BACL</name>
<evidence type="ECO:0000313" key="10">
    <source>
        <dbReference type="Proteomes" id="UP000030416"/>
    </source>
</evidence>
<protein>
    <submittedName>
        <fullName evidence="9">ABC transporter permease</fullName>
    </submittedName>
</protein>
<comment type="similarity">
    <text evidence="7">Belongs to the binding-protein-dependent transport system permease family.</text>
</comment>
<dbReference type="GO" id="GO:0055085">
    <property type="term" value="P:transmembrane transport"/>
    <property type="evidence" value="ECO:0007669"/>
    <property type="project" value="InterPro"/>
</dbReference>
<dbReference type="STRING" id="1384049.CD29_03960"/>
<dbReference type="InterPro" id="IPR045621">
    <property type="entry name" value="BPD_transp_1_N"/>
</dbReference>
<sequence>MSQFILKRIVESLIVLFIGSMLCFIFIRMLPGDPAAALYGDQLQKMSEADRVRINENLGLNEPIFNQYGKWLSQVFHGEWGQSLSSGENVTTIVVQALQPTFMLMLSSHLIIFVLAIVFGIISGYFRKSFIDQAITVVSFLFMSIPSFWLAIILMLFFSVYLRVLPTSGIGNSNWGEFLRYIIMPSLVIALSHVGYYIRLLRNHIATSKESGFVFALKARGIPEHLILLNHLIPHAFIPFLSFTGMSIAVSLASSVLVETIFSWPGIGRLALKSALTHDYPVLLAVIMLSMFFVITVNLLVDLICAWIDPRIRTNFLEEGKK</sequence>
<proteinExistence type="inferred from homology"/>
<evidence type="ECO:0000256" key="6">
    <source>
        <dbReference type="ARBA" id="ARBA00023136"/>
    </source>
</evidence>
<dbReference type="InterPro" id="IPR000515">
    <property type="entry name" value="MetI-like"/>
</dbReference>
<evidence type="ECO:0000256" key="7">
    <source>
        <dbReference type="RuleBase" id="RU363032"/>
    </source>
</evidence>
<evidence type="ECO:0000256" key="1">
    <source>
        <dbReference type="ARBA" id="ARBA00004651"/>
    </source>
</evidence>
<dbReference type="InterPro" id="IPR035906">
    <property type="entry name" value="MetI-like_sf"/>
</dbReference>
<dbReference type="OrthoDB" id="9773683at2"/>
<keyword evidence="5 7" id="KW-1133">Transmembrane helix</keyword>
<evidence type="ECO:0000313" key="9">
    <source>
        <dbReference type="EMBL" id="KGR79693.1"/>
    </source>
</evidence>
<evidence type="ECO:0000256" key="3">
    <source>
        <dbReference type="ARBA" id="ARBA00022475"/>
    </source>
</evidence>
<feature type="transmembrane region" description="Helical" evidence="7">
    <location>
        <begin position="12"/>
        <end position="30"/>
    </location>
</feature>
<accession>A0A0A3IA62</accession>
<keyword evidence="10" id="KW-1185">Reference proteome</keyword>
<dbReference type="SUPFAM" id="SSF161098">
    <property type="entry name" value="MetI-like"/>
    <property type="match status" value="1"/>
</dbReference>
<dbReference type="Pfam" id="PF19300">
    <property type="entry name" value="BPD_transp_1_N"/>
    <property type="match status" value="1"/>
</dbReference>
<keyword evidence="6 7" id="KW-0472">Membrane</keyword>